<name>A0A975K1J3_9MYCO</name>
<dbReference type="EMBL" id="CP046600">
    <property type="protein sequence ID" value="QUR69245.1"/>
    <property type="molecule type" value="Genomic_DNA"/>
</dbReference>
<dbReference type="RefSeq" id="WP_211696829.1">
    <property type="nucleotide sequence ID" value="NZ_CP046600.1"/>
</dbReference>
<feature type="domain" description="HTH merR-type" evidence="3">
    <location>
        <begin position="3"/>
        <end position="71"/>
    </location>
</feature>
<dbReference type="InterPro" id="IPR000551">
    <property type="entry name" value="MerR-type_HTH_dom"/>
</dbReference>
<dbReference type="InterPro" id="IPR047057">
    <property type="entry name" value="MerR_fam"/>
</dbReference>
<dbReference type="AlphaFoldDB" id="A0A975K1J3"/>
<dbReference type="SMART" id="SM00422">
    <property type="entry name" value="HTH_MERR"/>
    <property type="match status" value="1"/>
</dbReference>
<proteinExistence type="predicted"/>
<evidence type="ECO:0000259" key="3">
    <source>
        <dbReference type="PROSITE" id="PS50937"/>
    </source>
</evidence>
<dbReference type="KEGG" id="mspg:F6B93_21155"/>
<dbReference type="GO" id="GO:0003700">
    <property type="term" value="F:DNA-binding transcription factor activity"/>
    <property type="evidence" value="ECO:0007669"/>
    <property type="project" value="InterPro"/>
</dbReference>
<dbReference type="PANTHER" id="PTHR30204:SF97">
    <property type="entry name" value="MERR FAMILY REGULATORY PROTEIN"/>
    <property type="match status" value="1"/>
</dbReference>
<sequence length="246" mass="26951">MGVLRISEMARRSGVPASTLRYYESVGLLPATRSSAGYRLYGDHAQQRLMFIEAAKRLRLSLSSIADLLAVWESDACASVKGRLRPALDDRIGEADAAITELQLLRDQLAAARSRLDELPDRDERCDPGCTFLSEQRDFLPGVGATPVRQAMDCTLDSPSYRDRVAQWQHVLRGCPRLRVDGGVEVVAPLDRASALASLVVAEQTCCGFLSFTLRFEATTVVMTLTAPDHAQETVHELFAISGEPS</sequence>
<feature type="coiled-coil region" evidence="2">
    <location>
        <begin position="95"/>
        <end position="122"/>
    </location>
</feature>
<reference evidence="4" key="1">
    <citation type="submission" date="2019-12" db="EMBL/GenBank/DDBJ databases">
        <title>Mycobacterium spongiae sp. nov.</title>
        <authorList>
            <person name="Stinear T."/>
        </authorList>
    </citation>
    <scope>NUCLEOTIDE SEQUENCE</scope>
    <source>
        <strain evidence="4">FSD4b-SM</strain>
    </source>
</reference>
<dbReference type="SUPFAM" id="SSF46955">
    <property type="entry name" value="Putative DNA-binding domain"/>
    <property type="match status" value="1"/>
</dbReference>
<dbReference type="PANTHER" id="PTHR30204">
    <property type="entry name" value="REDOX-CYCLING DRUG-SENSING TRANSCRIPTIONAL ACTIVATOR SOXR"/>
    <property type="match status" value="1"/>
</dbReference>
<protein>
    <submittedName>
        <fullName evidence="4">MerR family DNA-binding transcriptional regulator</fullName>
    </submittedName>
</protein>
<keyword evidence="1 4" id="KW-0238">DNA-binding</keyword>
<accession>A0A975K1J3</accession>
<dbReference type="Gene3D" id="1.10.1660.10">
    <property type="match status" value="1"/>
</dbReference>
<dbReference type="PROSITE" id="PS50937">
    <property type="entry name" value="HTH_MERR_2"/>
    <property type="match status" value="1"/>
</dbReference>
<keyword evidence="2" id="KW-0175">Coiled coil</keyword>
<evidence type="ECO:0000256" key="2">
    <source>
        <dbReference type="SAM" id="Coils"/>
    </source>
</evidence>
<organism evidence="4 5">
    <name type="scientific">Mycobacterium spongiae</name>
    <dbReference type="NCBI Taxonomy" id="886343"/>
    <lineage>
        <taxon>Bacteria</taxon>
        <taxon>Bacillati</taxon>
        <taxon>Actinomycetota</taxon>
        <taxon>Actinomycetes</taxon>
        <taxon>Mycobacteriales</taxon>
        <taxon>Mycobacteriaceae</taxon>
        <taxon>Mycobacterium</taxon>
    </lineage>
</organism>
<evidence type="ECO:0000256" key="1">
    <source>
        <dbReference type="ARBA" id="ARBA00023125"/>
    </source>
</evidence>
<dbReference type="Pfam" id="PF13411">
    <property type="entry name" value="MerR_1"/>
    <property type="match status" value="1"/>
</dbReference>
<gene>
    <name evidence="4" type="ORF">F6B93_21155</name>
</gene>
<dbReference type="Proteomes" id="UP000682202">
    <property type="component" value="Chromosome"/>
</dbReference>
<dbReference type="InterPro" id="IPR009061">
    <property type="entry name" value="DNA-bd_dom_put_sf"/>
</dbReference>
<evidence type="ECO:0000313" key="5">
    <source>
        <dbReference type="Proteomes" id="UP000682202"/>
    </source>
</evidence>
<keyword evidence="5" id="KW-1185">Reference proteome</keyword>
<dbReference type="PRINTS" id="PR00040">
    <property type="entry name" value="HTHMERR"/>
</dbReference>
<dbReference type="GO" id="GO:0003677">
    <property type="term" value="F:DNA binding"/>
    <property type="evidence" value="ECO:0007669"/>
    <property type="project" value="UniProtKB-KW"/>
</dbReference>
<evidence type="ECO:0000313" key="4">
    <source>
        <dbReference type="EMBL" id="QUR69245.1"/>
    </source>
</evidence>